<gene>
    <name evidence="15 18" type="primary">rnc</name>
    <name evidence="18" type="ORF">GCM10010995_25870</name>
</gene>
<comment type="subcellular location">
    <subcellularLocation>
        <location evidence="2 15">Cytoplasm</location>
    </subcellularLocation>
</comment>
<dbReference type="EC" id="3.1.26.3" evidence="15"/>
<dbReference type="SMART" id="SM00535">
    <property type="entry name" value="RIBOc"/>
    <property type="match status" value="1"/>
</dbReference>
<comment type="catalytic activity">
    <reaction evidence="1 15">
        <text>Endonucleolytic cleavage to 5'-phosphomonoester.</text>
        <dbReference type="EC" id="3.1.26.3"/>
    </reaction>
</comment>
<comment type="similarity">
    <text evidence="3">Belongs to the ribonuclease III family.</text>
</comment>
<keyword evidence="9 15" id="KW-0540">Nuclease</keyword>
<keyword evidence="7 15" id="KW-0507">mRNA processing</keyword>
<dbReference type="FunFam" id="3.30.160.20:FF:000003">
    <property type="entry name" value="Ribonuclease 3"/>
    <property type="match status" value="1"/>
</dbReference>
<feature type="active site" evidence="15">
    <location>
        <position position="44"/>
    </location>
</feature>
<evidence type="ECO:0000313" key="18">
    <source>
        <dbReference type="EMBL" id="GGG07170.1"/>
    </source>
</evidence>
<comment type="cofactor">
    <cofactor evidence="15">
        <name>Mg(2+)</name>
        <dbReference type="ChEBI" id="CHEBI:18420"/>
    </cofactor>
</comment>
<keyword evidence="19" id="KW-1185">Reference proteome</keyword>
<evidence type="ECO:0000256" key="2">
    <source>
        <dbReference type="ARBA" id="ARBA00004496"/>
    </source>
</evidence>
<dbReference type="Gene3D" id="3.30.160.20">
    <property type="match status" value="1"/>
</dbReference>
<evidence type="ECO:0000256" key="4">
    <source>
        <dbReference type="ARBA" id="ARBA00011738"/>
    </source>
</evidence>
<keyword evidence="5 15" id="KW-0963">Cytoplasm</keyword>
<evidence type="ECO:0000256" key="10">
    <source>
        <dbReference type="ARBA" id="ARBA00022723"/>
    </source>
</evidence>
<dbReference type="InterPro" id="IPR014720">
    <property type="entry name" value="dsRBD_dom"/>
</dbReference>
<dbReference type="Proteomes" id="UP000636949">
    <property type="component" value="Unassembled WGS sequence"/>
</dbReference>
<dbReference type="GO" id="GO:0006364">
    <property type="term" value="P:rRNA processing"/>
    <property type="evidence" value="ECO:0007669"/>
    <property type="project" value="UniProtKB-UniRule"/>
</dbReference>
<dbReference type="Pfam" id="PF14622">
    <property type="entry name" value="Ribonucleas_3_3"/>
    <property type="match status" value="1"/>
</dbReference>
<dbReference type="AlphaFoldDB" id="A0A8J2Z6Y1"/>
<evidence type="ECO:0000256" key="12">
    <source>
        <dbReference type="ARBA" id="ARBA00022801"/>
    </source>
</evidence>
<dbReference type="GO" id="GO:0019843">
    <property type="term" value="F:rRNA binding"/>
    <property type="evidence" value="ECO:0007669"/>
    <property type="project" value="UniProtKB-KW"/>
</dbReference>
<evidence type="ECO:0000256" key="1">
    <source>
        <dbReference type="ARBA" id="ARBA00000109"/>
    </source>
</evidence>
<dbReference type="GO" id="GO:0042802">
    <property type="term" value="F:identical protein binding"/>
    <property type="evidence" value="ECO:0007669"/>
    <property type="project" value="UniProtKB-ARBA"/>
</dbReference>
<comment type="caution">
    <text evidence="18">The sequence shown here is derived from an EMBL/GenBank/DDBJ whole genome shotgun (WGS) entry which is preliminary data.</text>
</comment>
<dbReference type="NCBIfam" id="TIGR02191">
    <property type="entry name" value="RNaseIII"/>
    <property type="match status" value="1"/>
</dbReference>
<dbReference type="FunFam" id="1.10.1520.10:FF:000001">
    <property type="entry name" value="Ribonuclease 3"/>
    <property type="match status" value="1"/>
</dbReference>
<dbReference type="RefSeq" id="WP_117003879.1">
    <property type="nucleotide sequence ID" value="NZ_BMJS01000049.1"/>
</dbReference>
<dbReference type="InterPro" id="IPR000999">
    <property type="entry name" value="RNase_III_dom"/>
</dbReference>
<comment type="subunit">
    <text evidence="4 15">Homodimer.</text>
</comment>
<accession>A0A8J2Z6Y1</accession>
<name>A0A8J2Z6Y1_9GAMM</name>
<dbReference type="PROSITE" id="PS50137">
    <property type="entry name" value="DS_RBD"/>
    <property type="match status" value="1"/>
</dbReference>
<keyword evidence="6 15" id="KW-0698">rRNA processing</keyword>
<evidence type="ECO:0000313" key="19">
    <source>
        <dbReference type="Proteomes" id="UP000636949"/>
    </source>
</evidence>
<dbReference type="Gene3D" id="1.10.1520.10">
    <property type="entry name" value="Ribonuclease III domain"/>
    <property type="match status" value="1"/>
</dbReference>
<dbReference type="HAMAP" id="MF_00104">
    <property type="entry name" value="RNase_III"/>
    <property type="match status" value="1"/>
</dbReference>
<sequence>MTIDYTPLYRSIGYHFNNEALITQALTHRSKQKQHNERLEFLGDSILGFVIAEALYQKFPHEDEGSLSLLRMYLVRGKTLTDMAKHFDLGEYMSFGVGELKSGGHKRARLLEDAFEAMIGAIYLDSDMLVVKERILHWFKDVLATLNVEEHTKDPKSRLQEYLQAEIQTHPIYSIIATEGLDHDQTFTVEVSLGSLEQSYRGKGKSRKQAEHNAAKEALKAIKVQDK</sequence>
<dbReference type="GO" id="GO:0003725">
    <property type="term" value="F:double-stranded RNA binding"/>
    <property type="evidence" value="ECO:0007669"/>
    <property type="project" value="TreeGrafter"/>
</dbReference>
<evidence type="ECO:0000256" key="7">
    <source>
        <dbReference type="ARBA" id="ARBA00022664"/>
    </source>
</evidence>
<dbReference type="GO" id="GO:0004525">
    <property type="term" value="F:ribonuclease III activity"/>
    <property type="evidence" value="ECO:0007669"/>
    <property type="project" value="UniProtKB-UniRule"/>
</dbReference>
<dbReference type="GO" id="GO:0008033">
    <property type="term" value="P:tRNA processing"/>
    <property type="evidence" value="ECO:0007669"/>
    <property type="project" value="UniProtKB-KW"/>
</dbReference>
<dbReference type="InterPro" id="IPR011907">
    <property type="entry name" value="RNase_III"/>
</dbReference>
<dbReference type="GO" id="GO:0010468">
    <property type="term" value="P:regulation of gene expression"/>
    <property type="evidence" value="ECO:0007669"/>
    <property type="project" value="TreeGrafter"/>
</dbReference>
<evidence type="ECO:0000256" key="8">
    <source>
        <dbReference type="ARBA" id="ARBA00022694"/>
    </source>
</evidence>
<keyword evidence="11 15" id="KW-0255">Endonuclease</keyword>
<comment type="function">
    <text evidence="15">Digests double-stranded RNA. Involved in the processing of primary rRNA transcript to yield the immediate precursors to the large and small rRNAs (23S and 16S). Processes some mRNAs, and tRNAs when they are encoded in the rRNA operon. Processes pre-crRNA and tracrRNA of type II CRISPR loci if present in the organism.</text>
</comment>
<dbReference type="PANTHER" id="PTHR11207:SF0">
    <property type="entry name" value="RIBONUCLEASE 3"/>
    <property type="match status" value="1"/>
</dbReference>
<feature type="domain" description="RNase III" evidence="17">
    <location>
        <begin position="5"/>
        <end position="127"/>
    </location>
</feature>
<evidence type="ECO:0000256" key="9">
    <source>
        <dbReference type="ARBA" id="ARBA00022722"/>
    </source>
</evidence>
<organism evidence="18 19">
    <name type="scientific">Cysteiniphilum litorale</name>
    <dbReference type="NCBI Taxonomy" id="2056700"/>
    <lineage>
        <taxon>Bacteria</taxon>
        <taxon>Pseudomonadati</taxon>
        <taxon>Pseudomonadota</taxon>
        <taxon>Gammaproteobacteria</taxon>
        <taxon>Thiotrichales</taxon>
        <taxon>Fastidiosibacteraceae</taxon>
        <taxon>Cysteiniphilum</taxon>
    </lineage>
</organism>
<evidence type="ECO:0000259" key="17">
    <source>
        <dbReference type="PROSITE" id="PS50142"/>
    </source>
</evidence>
<feature type="binding site" evidence="15">
    <location>
        <position position="113"/>
    </location>
    <ligand>
        <name>Mg(2+)</name>
        <dbReference type="ChEBI" id="CHEBI:18420"/>
    </ligand>
</feature>
<evidence type="ECO:0000256" key="14">
    <source>
        <dbReference type="ARBA" id="ARBA00022884"/>
    </source>
</evidence>
<dbReference type="PROSITE" id="PS50142">
    <property type="entry name" value="RNASE_3_2"/>
    <property type="match status" value="1"/>
</dbReference>
<evidence type="ECO:0000256" key="11">
    <source>
        <dbReference type="ARBA" id="ARBA00022759"/>
    </source>
</evidence>
<dbReference type="Pfam" id="PF00035">
    <property type="entry name" value="dsrm"/>
    <property type="match status" value="1"/>
</dbReference>
<proteinExistence type="inferred from homology"/>
<dbReference type="CDD" id="cd10845">
    <property type="entry name" value="DSRM_RNAse_III_family"/>
    <property type="match status" value="1"/>
</dbReference>
<dbReference type="GO" id="GO:0006397">
    <property type="term" value="P:mRNA processing"/>
    <property type="evidence" value="ECO:0007669"/>
    <property type="project" value="UniProtKB-UniRule"/>
</dbReference>
<reference evidence="18" key="2">
    <citation type="submission" date="2020-09" db="EMBL/GenBank/DDBJ databases">
        <authorList>
            <person name="Sun Q."/>
            <person name="Zhou Y."/>
        </authorList>
    </citation>
    <scope>NUCLEOTIDE SEQUENCE</scope>
    <source>
        <strain evidence="18">CGMCC 1.15758</strain>
    </source>
</reference>
<dbReference type="OrthoDB" id="9805026at2"/>
<evidence type="ECO:0000259" key="16">
    <source>
        <dbReference type="PROSITE" id="PS50137"/>
    </source>
</evidence>
<feature type="active site" evidence="15">
    <location>
        <position position="116"/>
    </location>
</feature>
<protein>
    <recommendedName>
        <fullName evidence="15">Ribonuclease 3</fullName>
        <ecNumber evidence="15">3.1.26.3</ecNumber>
    </recommendedName>
    <alternativeName>
        <fullName evidence="15">Ribonuclease III</fullName>
        <shortName evidence="15">RNase III</shortName>
    </alternativeName>
</protein>
<feature type="binding site" evidence="15">
    <location>
        <position position="116"/>
    </location>
    <ligand>
        <name>Mg(2+)</name>
        <dbReference type="ChEBI" id="CHEBI:18420"/>
    </ligand>
</feature>
<keyword evidence="8 15" id="KW-0819">tRNA processing</keyword>
<dbReference type="InterPro" id="IPR036389">
    <property type="entry name" value="RNase_III_sf"/>
</dbReference>
<dbReference type="PROSITE" id="PS00517">
    <property type="entry name" value="RNASE_3_1"/>
    <property type="match status" value="1"/>
</dbReference>
<dbReference type="SUPFAM" id="SSF54768">
    <property type="entry name" value="dsRNA-binding domain-like"/>
    <property type="match status" value="1"/>
</dbReference>
<evidence type="ECO:0000256" key="6">
    <source>
        <dbReference type="ARBA" id="ARBA00022552"/>
    </source>
</evidence>
<evidence type="ECO:0000256" key="3">
    <source>
        <dbReference type="ARBA" id="ARBA00010183"/>
    </source>
</evidence>
<reference evidence="18" key="1">
    <citation type="journal article" date="2014" name="Int. J. Syst. Evol. Microbiol.">
        <title>Complete genome sequence of Corynebacterium casei LMG S-19264T (=DSM 44701T), isolated from a smear-ripened cheese.</title>
        <authorList>
            <consortium name="US DOE Joint Genome Institute (JGI-PGF)"/>
            <person name="Walter F."/>
            <person name="Albersmeier A."/>
            <person name="Kalinowski J."/>
            <person name="Ruckert C."/>
        </authorList>
    </citation>
    <scope>NUCLEOTIDE SEQUENCE</scope>
    <source>
        <strain evidence="18">CGMCC 1.15758</strain>
    </source>
</reference>
<dbReference type="SUPFAM" id="SSF69065">
    <property type="entry name" value="RNase III domain-like"/>
    <property type="match status" value="1"/>
</dbReference>
<evidence type="ECO:0000256" key="5">
    <source>
        <dbReference type="ARBA" id="ARBA00022490"/>
    </source>
</evidence>
<keyword evidence="13 15" id="KW-0460">Magnesium</keyword>
<dbReference type="EMBL" id="BMJS01000049">
    <property type="protein sequence ID" value="GGG07170.1"/>
    <property type="molecule type" value="Genomic_DNA"/>
</dbReference>
<keyword evidence="10 15" id="KW-0479">Metal-binding</keyword>
<dbReference type="SMART" id="SM00358">
    <property type="entry name" value="DSRM"/>
    <property type="match status" value="1"/>
</dbReference>
<evidence type="ECO:0000256" key="13">
    <source>
        <dbReference type="ARBA" id="ARBA00022842"/>
    </source>
</evidence>
<keyword evidence="14 15" id="KW-0694">RNA-binding</keyword>
<dbReference type="CDD" id="cd00593">
    <property type="entry name" value="RIBOc"/>
    <property type="match status" value="1"/>
</dbReference>
<dbReference type="GO" id="GO:0046872">
    <property type="term" value="F:metal ion binding"/>
    <property type="evidence" value="ECO:0007669"/>
    <property type="project" value="UniProtKB-KW"/>
</dbReference>
<feature type="domain" description="DRBM" evidence="16">
    <location>
        <begin position="154"/>
        <end position="224"/>
    </location>
</feature>
<dbReference type="GO" id="GO:0005737">
    <property type="term" value="C:cytoplasm"/>
    <property type="evidence" value="ECO:0007669"/>
    <property type="project" value="UniProtKB-SubCell"/>
</dbReference>
<dbReference type="PANTHER" id="PTHR11207">
    <property type="entry name" value="RIBONUCLEASE III"/>
    <property type="match status" value="1"/>
</dbReference>
<evidence type="ECO:0000256" key="15">
    <source>
        <dbReference type="HAMAP-Rule" id="MF_00104"/>
    </source>
</evidence>
<feature type="binding site" evidence="15">
    <location>
        <position position="40"/>
    </location>
    <ligand>
        <name>Mg(2+)</name>
        <dbReference type="ChEBI" id="CHEBI:18420"/>
    </ligand>
</feature>
<keyword evidence="12 15" id="KW-0378">Hydrolase</keyword>
<keyword evidence="15" id="KW-0699">rRNA-binding</keyword>